<comment type="caution">
    <text evidence="2">The sequence shown here is derived from an EMBL/GenBank/DDBJ whole genome shotgun (WGS) entry which is preliminary data.</text>
</comment>
<feature type="compositionally biased region" description="Polar residues" evidence="1">
    <location>
        <begin position="29"/>
        <end position="41"/>
    </location>
</feature>
<sequence length="106" mass="12105">INSRRGEQQHLRPITTSARASSDELLVKQQHNSSNDNNEPARSSHLHSSYLRGNSSSKTYLNRSVLETEEAQHLKKLIQDYIVSFIKVGDKVGASKFLNFEYNFLQ</sequence>
<accession>A0A9J6AV32</accession>
<proteinExistence type="predicted"/>
<feature type="compositionally biased region" description="Basic and acidic residues" evidence="1">
    <location>
        <begin position="1"/>
        <end position="10"/>
    </location>
</feature>
<protein>
    <submittedName>
        <fullName evidence="2">Uncharacterized protein</fullName>
    </submittedName>
</protein>
<dbReference type="OrthoDB" id="1326863at2759"/>
<dbReference type="AlphaFoldDB" id="A0A9J6AV32"/>
<dbReference type="Proteomes" id="UP000824120">
    <property type="component" value="Chromosome 2"/>
</dbReference>
<organism evidence="2 3">
    <name type="scientific">Solanum commersonii</name>
    <name type="common">Commerson's wild potato</name>
    <name type="synonym">Commerson's nightshade</name>
    <dbReference type="NCBI Taxonomy" id="4109"/>
    <lineage>
        <taxon>Eukaryota</taxon>
        <taxon>Viridiplantae</taxon>
        <taxon>Streptophyta</taxon>
        <taxon>Embryophyta</taxon>
        <taxon>Tracheophyta</taxon>
        <taxon>Spermatophyta</taxon>
        <taxon>Magnoliopsida</taxon>
        <taxon>eudicotyledons</taxon>
        <taxon>Gunneridae</taxon>
        <taxon>Pentapetalae</taxon>
        <taxon>asterids</taxon>
        <taxon>lamiids</taxon>
        <taxon>Solanales</taxon>
        <taxon>Solanaceae</taxon>
        <taxon>Solanoideae</taxon>
        <taxon>Solaneae</taxon>
        <taxon>Solanum</taxon>
    </lineage>
</organism>
<gene>
    <name evidence="2" type="ORF">H5410_013316</name>
</gene>
<evidence type="ECO:0000313" key="2">
    <source>
        <dbReference type="EMBL" id="KAG5628098.1"/>
    </source>
</evidence>
<feature type="non-terminal residue" evidence="2">
    <location>
        <position position="1"/>
    </location>
</feature>
<reference evidence="2 3" key="1">
    <citation type="submission" date="2020-09" db="EMBL/GenBank/DDBJ databases">
        <title>De no assembly of potato wild relative species, Solanum commersonii.</title>
        <authorList>
            <person name="Cho K."/>
        </authorList>
    </citation>
    <scope>NUCLEOTIDE SEQUENCE [LARGE SCALE GENOMIC DNA]</scope>
    <source>
        <strain evidence="2">LZ3.2</strain>
        <tissue evidence="2">Leaf</tissue>
    </source>
</reference>
<evidence type="ECO:0000313" key="3">
    <source>
        <dbReference type="Proteomes" id="UP000824120"/>
    </source>
</evidence>
<keyword evidence="3" id="KW-1185">Reference proteome</keyword>
<dbReference type="EMBL" id="JACXVP010000002">
    <property type="protein sequence ID" value="KAG5628098.1"/>
    <property type="molecule type" value="Genomic_DNA"/>
</dbReference>
<evidence type="ECO:0000256" key="1">
    <source>
        <dbReference type="SAM" id="MobiDB-lite"/>
    </source>
</evidence>
<name>A0A9J6AV32_SOLCO</name>
<feature type="region of interest" description="Disordered" evidence="1">
    <location>
        <begin position="1"/>
        <end position="56"/>
    </location>
</feature>